<dbReference type="EMBL" id="JASOOY020000011">
    <property type="protein sequence ID" value="MEO3716670.1"/>
    <property type="molecule type" value="Genomic_DNA"/>
</dbReference>
<dbReference type="PROSITE" id="PS51257">
    <property type="entry name" value="PROKAR_LIPOPROTEIN"/>
    <property type="match status" value="1"/>
</dbReference>
<organism evidence="3 4">
    <name type="scientific">Corynebacterium amycolatum</name>
    <dbReference type="NCBI Taxonomy" id="43765"/>
    <lineage>
        <taxon>Bacteria</taxon>
        <taxon>Bacillati</taxon>
        <taxon>Actinomycetota</taxon>
        <taxon>Actinomycetes</taxon>
        <taxon>Mycobacteriales</taxon>
        <taxon>Corynebacteriaceae</taxon>
        <taxon>Corynebacterium</taxon>
    </lineage>
</organism>
<evidence type="ECO:0008006" key="5">
    <source>
        <dbReference type="Google" id="ProtNLM"/>
    </source>
</evidence>
<comment type="caution">
    <text evidence="3">The sequence shown here is derived from an EMBL/GenBank/DDBJ whole genome shotgun (WGS) entry which is preliminary data.</text>
</comment>
<feature type="region of interest" description="Disordered" evidence="1">
    <location>
        <begin position="30"/>
        <end position="57"/>
    </location>
</feature>
<evidence type="ECO:0000256" key="2">
    <source>
        <dbReference type="SAM" id="SignalP"/>
    </source>
</evidence>
<dbReference type="AlphaFoldDB" id="A0AAW9SNL7"/>
<keyword evidence="2" id="KW-0732">Signal</keyword>
<dbReference type="Proteomes" id="UP001223646">
    <property type="component" value="Unassembled WGS sequence"/>
</dbReference>
<feature type="chain" id="PRO_5043667761" description="Secreted protein" evidence="2">
    <location>
        <begin position="19"/>
        <end position="294"/>
    </location>
</feature>
<sequence length="294" mass="31334">MKQRSSGMWKKTAATVVAGCTSAALLTACGSGEESSNAGGEAGKESTSKMTKADGSAPAAAEDQLLLTNEVQGADFSGNKITGFKDAMEMFSEDSMKFEPAECATFTNSTEELENAAGAYTDIKEENVTVSVSILKNPEAYQKYEDSLEKCSDVTATMDASDILKDSMEGQEISPEMQDMFNDMDMTTTMKLHREKWEPNLSVKPAEFTAHETSANINAGGTDTTATSYDIVGIVNGVMVMVSAAPTPDVPTGNMENTTDPMQIPEATPESKEAAKKRALEVFDAQAKKIMDAA</sequence>
<accession>A0AAW9SNL7</accession>
<reference evidence="3" key="1">
    <citation type="submission" date="2023-05" db="EMBL/GenBank/DDBJ databases">
        <authorList>
            <person name="Du J."/>
        </authorList>
    </citation>
    <scope>NUCLEOTIDE SEQUENCE</scope>
    <source>
        <strain evidence="3">UMB1064</strain>
    </source>
</reference>
<evidence type="ECO:0000313" key="3">
    <source>
        <dbReference type="EMBL" id="MEO3716670.1"/>
    </source>
</evidence>
<dbReference type="RefSeq" id="WP_284825714.1">
    <property type="nucleotide sequence ID" value="NZ_JASOOY020000011.1"/>
</dbReference>
<name>A0AAW9SNL7_CORAY</name>
<gene>
    <name evidence="3" type="ORF">QP460_003585</name>
</gene>
<feature type="compositionally biased region" description="Low complexity" evidence="1">
    <location>
        <begin position="30"/>
        <end position="39"/>
    </location>
</feature>
<evidence type="ECO:0000313" key="4">
    <source>
        <dbReference type="Proteomes" id="UP001223646"/>
    </source>
</evidence>
<feature type="signal peptide" evidence="2">
    <location>
        <begin position="1"/>
        <end position="18"/>
    </location>
</feature>
<evidence type="ECO:0000256" key="1">
    <source>
        <dbReference type="SAM" id="MobiDB-lite"/>
    </source>
</evidence>
<protein>
    <recommendedName>
        <fullName evidence="5">Secreted protein</fullName>
    </recommendedName>
</protein>
<reference evidence="3" key="2">
    <citation type="submission" date="2024-05" db="EMBL/GenBank/DDBJ databases">
        <authorList>
            <person name="Wolfe A."/>
        </authorList>
    </citation>
    <scope>NUCLEOTIDE SEQUENCE</scope>
    <source>
        <strain evidence="3">UMB1064</strain>
    </source>
</reference>
<proteinExistence type="predicted"/>